<dbReference type="Proteomes" id="UP001212152">
    <property type="component" value="Unassembled WGS sequence"/>
</dbReference>
<accession>A0AAD5TCZ4</accession>
<evidence type="ECO:0000313" key="2">
    <source>
        <dbReference type="EMBL" id="KAJ3171880.1"/>
    </source>
</evidence>
<proteinExistence type="predicted"/>
<protein>
    <submittedName>
        <fullName evidence="2">Uncharacterized protein</fullName>
    </submittedName>
</protein>
<reference evidence="2" key="1">
    <citation type="submission" date="2020-05" db="EMBL/GenBank/DDBJ databases">
        <title>Phylogenomic resolution of chytrid fungi.</title>
        <authorList>
            <person name="Stajich J.E."/>
            <person name="Amses K."/>
            <person name="Simmons R."/>
            <person name="Seto K."/>
            <person name="Myers J."/>
            <person name="Bonds A."/>
            <person name="Quandt C.A."/>
            <person name="Barry K."/>
            <person name="Liu P."/>
            <person name="Grigoriev I."/>
            <person name="Longcore J.E."/>
            <person name="James T.Y."/>
        </authorList>
    </citation>
    <scope>NUCLEOTIDE SEQUENCE</scope>
    <source>
        <strain evidence="2">JEL0379</strain>
    </source>
</reference>
<dbReference type="EMBL" id="JADGJQ010000082">
    <property type="protein sequence ID" value="KAJ3171880.1"/>
    <property type="molecule type" value="Genomic_DNA"/>
</dbReference>
<feature type="region of interest" description="Disordered" evidence="1">
    <location>
        <begin position="380"/>
        <end position="460"/>
    </location>
</feature>
<feature type="region of interest" description="Disordered" evidence="1">
    <location>
        <begin position="254"/>
        <end position="278"/>
    </location>
</feature>
<evidence type="ECO:0000256" key="1">
    <source>
        <dbReference type="SAM" id="MobiDB-lite"/>
    </source>
</evidence>
<evidence type="ECO:0000313" key="3">
    <source>
        <dbReference type="Proteomes" id="UP001212152"/>
    </source>
</evidence>
<name>A0AAD5TCZ4_9FUNG</name>
<feature type="compositionally biased region" description="Low complexity" evidence="1">
    <location>
        <begin position="20"/>
        <end position="31"/>
    </location>
</feature>
<keyword evidence="3" id="KW-1185">Reference proteome</keyword>
<gene>
    <name evidence="2" type="ORF">HDU87_008198</name>
</gene>
<organism evidence="2 3">
    <name type="scientific">Geranomyces variabilis</name>
    <dbReference type="NCBI Taxonomy" id="109894"/>
    <lineage>
        <taxon>Eukaryota</taxon>
        <taxon>Fungi</taxon>
        <taxon>Fungi incertae sedis</taxon>
        <taxon>Chytridiomycota</taxon>
        <taxon>Chytridiomycota incertae sedis</taxon>
        <taxon>Chytridiomycetes</taxon>
        <taxon>Spizellomycetales</taxon>
        <taxon>Powellomycetaceae</taxon>
        <taxon>Geranomyces</taxon>
    </lineage>
</organism>
<feature type="region of interest" description="Disordered" evidence="1">
    <location>
        <begin position="1"/>
        <end position="43"/>
    </location>
</feature>
<comment type="caution">
    <text evidence="2">The sequence shown here is derived from an EMBL/GenBank/DDBJ whole genome shotgun (WGS) entry which is preliminary data.</text>
</comment>
<dbReference type="AlphaFoldDB" id="A0AAD5TCZ4"/>
<sequence length="460" mass="50862">MATLFGFASSKTEPKDADDAAATAEEGATDASPTSPQAAEEDDTPLFEAPETEVGAQTSCMHFVARSKLGWIAWKEMEATLYSIFERSFGATRCEMKFSDSLEDFGFEVEVPNTEVEKFKKFFKGKALAQEIDMLHGIDPLTTSRRDAKLVNMKKTLGSTLQETDVRSSIEVLTKRFKALEQVGVNRDREVSAIQDQFAFMQTTMLKRFDDTGARFQAKMEDAVWKKMGAVEKEIRDSVQQDLAVLNMNPMEKQVSTPTAAAAPPPPQPQGIPPALSTAPSAAQLLPAEDPILRQRAETAEETLASVTLERDAARQELQASQRRLEEMRGELAKVSEDFGKLRDVEEARAALAAQFEALNRDAGEMRTERELLRKELAEAQAEQEALNARKPTEPAPTVETKANEASAVVAQTTEPATVPRTDEATAEASSLSEFIRENPVKEKKEPDEVESDPWRESPR</sequence>
<feature type="compositionally biased region" description="Pro residues" evidence="1">
    <location>
        <begin position="263"/>
        <end position="272"/>
    </location>
</feature>
<feature type="compositionally biased region" description="Basic and acidic residues" evidence="1">
    <location>
        <begin position="435"/>
        <end position="460"/>
    </location>
</feature>